<evidence type="ECO:0000256" key="2">
    <source>
        <dbReference type="ARBA" id="ARBA00023150"/>
    </source>
</evidence>
<dbReference type="GO" id="GO:0006777">
    <property type="term" value="P:Mo-molybdopterin cofactor biosynthetic process"/>
    <property type="evidence" value="ECO:0007669"/>
    <property type="project" value="UniProtKB-KW"/>
</dbReference>
<dbReference type="SMART" id="SM00852">
    <property type="entry name" value="MoCF_biosynth"/>
    <property type="match status" value="1"/>
</dbReference>
<reference evidence="5 6" key="1">
    <citation type="submission" date="2019-03" db="EMBL/GenBank/DDBJ databases">
        <title>Genomics of glacier-inhabiting Cryobacterium strains.</title>
        <authorList>
            <person name="Liu Q."/>
            <person name="Xin Y.-H."/>
        </authorList>
    </citation>
    <scope>NUCLEOTIDE SEQUENCE [LARGE SCALE GENOMIC DNA]</scope>
    <source>
        <strain evidence="5 6">Hh4</strain>
    </source>
</reference>
<evidence type="ECO:0000313" key="6">
    <source>
        <dbReference type="Proteomes" id="UP000298313"/>
    </source>
</evidence>
<gene>
    <name evidence="5" type="ORF">E3T48_14015</name>
</gene>
<dbReference type="InterPro" id="IPR008284">
    <property type="entry name" value="MoCF_biosynth_CS"/>
</dbReference>
<feature type="domain" description="MoaB/Mog" evidence="4">
    <location>
        <begin position="56"/>
        <end position="199"/>
    </location>
</feature>
<dbReference type="InterPro" id="IPR051920">
    <property type="entry name" value="MPT_Adenylyltrnsfr/MoaC-Rel"/>
</dbReference>
<feature type="region of interest" description="Disordered" evidence="3">
    <location>
        <begin position="20"/>
        <end position="47"/>
    </location>
</feature>
<dbReference type="EMBL" id="SOHH01000095">
    <property type="protein sequence ID" value="TFD73974.1"/>
    <property type="molecule type" value="Genomic_DNA"/>
</dbReference>
<dbReference type="Pfam" id="PF00994">
    <property type="entry name" value="MoCF_biosynth"/>
    <property type="match status" value="1"/>
</dbReference>
<dbReference type="NCBIfam" id="TIGR00177">
    <property type="entry name" value="molyb_syn"/>
    <property type="match status" value="1"/>
</dbReference>
<proteinExistence type="predicted"/>
<dbReference type="Gene3D" id="3.40.980.10">
    <property type="entry name" value="MoaB/Mog-like domain"/>
    <property type="match status" value="1"/>
</dbReference>
<comment type="pathway">
    <text evidence="1">Cofactor biosynthesis; molybdopterin biosynthesis.</text>
</comment>
<evidence type="ECO:0000313" key="5">
    <source>
        <dbReference type="EMBL" id="TFD73974.1"/>
    </source>
</evidence>
<dbReference type="CDD" id="cd00886">
    <property type="entry name" value="MogA_MoaB"/>
    <property type="match status" value="1"/>
</dbReference>
<protein>
    <submittedName>
        <fullName evidence="5">MogA/MoaB family molybdenum cofactor biosynthesis protein</fullName>
    </submittedName>
</protein>
<dbReference type="InterPro" id="IPR036425">
    <property type="entry name" value="MoaB/Mog-like_dom_sf"/>
</dbReference>
<dbReference type="InterPro" id="IPR001453">
    <property type="entry name" value="MoaB/Mog_dom"/>
</dbReference>
<evidence type="ECO:0000259" key="4">
    <source>
        <dbReference type="SMART" id="SM00852"/>
    </source>
</evidence>
<dbReference type="OrthoDB" id="9794429at2"/>
<organism evidence="5 6">
    <name type="scientific">Cryobacterium fucosi</name>
    <dbReference type="NCBI Taxonomy" id="1259157"/>
    <lineage>
        <taxon>Bacteria</taxon>
        <taxon>Bacillati</taxon>
        <taxon>Actinomycetota</taxon>
        <taxon>Actinomycetes</taxon>
        <taxon>Micrococcales</taxon>
        <taxon>Microbacteriaceae</taxon>
        <taxon>Cryobacterium</taxon>
    </lineage>
</organism>
<dbReference type="SUPFAM" id="SSF53218">
    <property type="entry name" value="Molybdenum cofactor biosynthesis proteins"/>
    <property type="match status" value="1"/>
</dbReference>
<sequence length="210" mass="21932">MHLITVSAVSLARPSTIRAGRNGRAGRWGRSVGQDGGVNAPSTTPIRVPHPERTAQVIVASTRAAAGIYTDRTGPVIDAWLIDRGWTVLGRHVVPDGDPVGAALRAAVDAGYDLVITTGGTGISPHDRTPEQTAPLLDLELPGLMEELRRRGAASTPLAVLSRGRAGIARGRTVIVNLPGSSGGVRDGLDVLDKVLDHILDQLHGVDHSA</sequence>
<name>A0A4R9B1N5_9MICO</name>
<comment type="caution">
    <text evidence="5">The sequence shown here is derived from an EMBL/GenBank/DDBJ whole genome shotgun (WGS) entry which is preliminary data.</text>
</comment>
<dbReference type="AlphaFoldDB" id="A0A4R9B1N5"/>
<keyword evidence="6" id="KW-1185">Reference proteome</keyword>
<evidence type="ECO:0000256" key="3">
    <source>
        <dbReference type="SAM" id="MobiDB-lite"/>
    </source>
</evidence>
<dbReference type="PANTHER" id="PTHR43764">
    <property type="entry name" value="MOLYBDENUM COFACTOR BIOSYNTHESIS"/>
    <property type="match status" value="1"/>
</dbReference>
<keyword evidence="2" id="KW-0501">Molybdenum cofactor biosynthesis</keyword>
<accession>A0A4R9B1N5</accession>
<evidence type="ECO:0000256" key="1">
    <source>
        <dbReference type="ARBA" id="ARBA00005046"/>
    </source>
</evidence>
<dbReference type="Proteomes" id="UP000298313">
    <property type="component" value="Unassembled WGS sequence"/>
</dbReference>
<dbReference type="UniPathway" id="UPA00344"/>
<dbReference type="PROSITE" id="PS01078">
    <property type="entry name" value="MOCF_BIOSYNTHESIS_1"/>
    <property type="match status" value="1"/>
</dbReference>
<dbReference type="PANTHER" id="PTHR43764:SF1">
    <property type="entry name" value="MOLYBDOPTERIN MOLYBDOTRANSFERASE"/>
    <property type="match status" value="1"/>
</dbReference>